<comment type="caution">
    <text evidence="1">The sequence shown here is derived from an EMBL/GenBank/DDBJ whole genome shotgun (WGS) entry which is preliminary data.</text>
</comment>
<evidence type="ECO:0000313" key="1">
    <source>
        <dbReference type="EMBL" id="RXJ64718.1"/>
    </source>
</evidence>
<dbReference type="Gene3D" id="3.40.50.10610">
    <property type="entry name" value="ABC-type transport auxiliary lipoprotein component"/>
    <property type="match status" value="1"/>
</dbReference>
<dbReference type="AlphaFoldDB" id="A0A4V1LQH5"/>
<gene>
    <name evidence="1" type="ORF">CRV06_01820</name>
</gene>
<reference evidence="1 2" key="1">
    <citation type="submission" date="2017-10" db="EMBL/GenBank/DDBJ databases">
        <title>Genomics of the genus Arcobacter.</title>
        <authorList>
            <person name="Perez-Cataluna A."/>
            <person name="Figueras M.J."/>
        </authorList>
    </citation>
    <scope>NUCLEOTIDE SEQUENCE [LARGE SCALE GENOMIC DNA]</scope>
    <source>
        <strain evidence="1 2">DSM 24636</strain>
    </source>
</reference>
<dbReference type="SUPFAM" id="SSF159594">
    <property type="entry name" value="XCC0632-like"/>
    <property type="match status" value="1"/>
</dbReference>
<dbReference type="STRING" id="877500.GCA_000935065_02359"/>
<dbReference type="RefSeq" id="WP_129081093.1">
    <property type="nucleotide sequence ID" value="NZ_CP041070.1"/>
</dbReference>
<protein>
    <recommendedName>
        <fullName evidence="3">ABC-type transport auxiliary lipoprotein component domain-containing protein</fullName>
    </recommendedName>
</protein>
<dbReference type="EMBL" id="PDKO01000001">
    <property type="protein sequence ID" value="RXJ64718.1"/>
    <property type="molecule type" value="Genomic_DNA"/>
</dbReference>
<dbReference type="Proteomes" id="UP000290191">
    <property type="component" value="Unassembled WGS sequence"/>
</dbReference>
<evidence type="ECO:0000313" key="2">
    <source>
        <dbReference type="Proteomes" id="UP000290191"/>
    </source>
</evidence>
<accession>A0A4V1LQH5</accession>
<dbReference type="PROSITE" id="PS51257">
    <property type="entry name" value="PROKAR_LIPOPROTEIN"/>
    <property type="match status" value="1"/>
</dbReference>
<sequence>MIKNINLLFLMVLLTGCSIKQPYITEYNMEIKKFQKIQSSQICKEKTLKINQAFSDNTLMSTKMNYIVGKHKQYSFSKARWSIPVNQMVTFHLNNMINQLDIFKSVQSYKSVAKDDYILQSDIIDFKQYFSEDLNSSYVKAVIHISLIDNQTNNIIDSKTFSSKIESETLDSYGGVKSLNKALFDILKDTSFWLKDICNNKKLKN</sequence>
<evidence type="ECO:0008006" key="3">
    <source>
        <dbReference type="Google" id="ProtNLM"/>
    </source>
</evidence>
<name>A0A4V1LQH5_9BACT</name>
<dbReference type="OrthoDB" id="5346249at2"/>
<organism evidence="1 2">
    <name type="scientific">Halarcobacter anaerophilus</name>
    <dbReference type="NCBI Taxonomy" id="877500"/>
    <lineage>
        <taxon>Bacteria</taxon>
        <taxon>Pseudomonadati</taxon>
        <taxon>Campylobacterota</taxon>
        <taxon>Epsilonproteobacteria</taxon>
        <taxon>Campylobacterales</taxon>
        <taxon>Arcobacteraceae</taxon>
        <taxon>Halarcobacter</taxon>
    </lineage>
</organism>
<keyword evidence="2" id="KW-1185">Reference proteome</keyword>
<proteinExistence type="predicted"/>